<dbReference type="RefSeq" id="WP_159105640.1">
    <property type="nucleotide sequence ID" value="NZ_BEVZ01000004.1"/>
</dbReference>
<gene>
    <name evidence="3" type="ORF">AB0E65_23075</name>
</gene>
<keyword evidence="4" id="KW-1185">Reference proteome</keyword>
<protein>
    <recommendedName>
        <fullName evidence="2">DUF6199 domain-containing protein</fullName>
    </recommendedName>
</protein>
<evidence type="ECO:0000313" key="3">
    <source>
        <dbReference type="EMBL" id="MEU3557074.1"/>
    </source>
</evidence>
<evidence type="ECO:0000259" key="2">
    <source>
        <dbReference type="Pfam" id="PF19701"/>
    </source>
</evidence>
<feature type="transmembrane region" description="Helical" evidence="1">
    <location>
        <begin position="49"/>
        <end position="67"/>
    </location>
</feature>
<evidence type="ECO:0000256" key="1">
    <source>
        <dbReference type="SAM" id="Phobius"/>
    </source>
</evidence>
<dbReference type="EMBL" id="JBEZUR010000047">
    <property type="protein sequence ID" value="MEU3557074.1"/>
    <property type="molecule type" value="Genomic_DNA"/>
</dbReference>
<comment type="caution">
    <text evidence="3">The sequence shown here is derived from an EMBL/GenBank/DDBJ whole genome shotgun (WGS) entry which is preliminary data.</text>
</comment>
<feature type="domain" description="DUF6199" evidence="2">
    <location>
        <begin position="6"/>
        <end position="63"/>
    </location>
</feature>
<name>A0ABV2YMW2_9ACTN</name>
<evidence type="ECO:0000313" key="4">
    <source>
        <dbReference type="Proteomes" id="UP001550850"/>
    </source>
</evidence>
<keyword evidence="1" id="KW-1133">Transmembrane helix</keyword>
<proteinExistence type="predicted"/>
<keyword evidence="1" id="KW-0472">Membrane</keyword>
<accession>A0ABV2YMW2</accession>
<organism evidence="3 4">
    <name type="scientific">Streptomyces fragilis</name>
    <dbReference type="NCBI Taxonomy" id="67301"/>
    <lineage>
        <taxon>Bacteria</taxon>
        <taxon>Bacillati</taxon>
        <taxon>Actinomycetota</taxon>
        <taxon>Actinomycetes</taxon>
        <taxon>Kitasatosporales</taxon>
        <taxon>Streptomycetaceae</taxon>
        <taxon>Streptomyces</taxon>
    </lineage>
</organism>
<dbReference type="InterPro" id="IPR045679">
    <property type="entry name" value="DUF6199"/>
</dbReference>
<dbReference type="Pfam" id="PF19701">
    <property type="entry name" value="DUF6199"/>
    <property type="match status" value="1"/>
</dbReference>
<sequence length="73" mass="8238">MMFGMLVALIPGALGLLDQKKMWWRFQAKNYAHPEHNEPSEGAYRRQRVMLIGCSLGLVALFAYLWATAPSPS</sequence>
<keyword evidence="1" id="KW-0812">Transmembrane</keyword>
<dbReference type="Proteomes" id="UP001550850">
    <property type="component" value="Unassembled WGS sequence"/>
</dbReference>
<reference evidence="3 4" key="1">
    <citation type="submission" date="2024-06" db="EMBL/GenBank/DDBJ databases">
        <title>The Natural Products Discovery Center: Release of the First 8490 Sequenced Strains for Exploring Actinobacteria Biosynthetic Diversity.</title>
        <authorList>
            <person name="Kalkreuter E."/>
            <person name="Kautsar S.A."/>
            <person name="Yang D."/>
            <person name="Bader C.D."/>
            <person name="Teijaro C.N."/>
            <person name="Fluegel L."/>
            <person name="Davis C.M."/>
            <person name="Simpson J.R."/>
            <person name="Lauterbach L."/>
            <person name="Steele A.D."/>
            <person name="Gui C."/>
            <person name="Meng S."/>
            <person name="Li G."/>
            <person name="Viehrig K."/>
            <person name="Ye F."/>
            <person name="Su P."/>
            <person name="Kiefer A.F."/>
            <person name="Nichols A."/>
            <person name="Cepeda A.J."/>
            <person name="Yan W."/>
            <person name="Fan B."/>
            <person name="Jiang Y."/>
            <person name="Adhikari A."/>
            <person name="Zheng C.-J."/>
            <person name="Schuster L."/>
            <person name="Cowan T.M."/>
            <person name="Smanski M.J."/>
            <person name="Chevrette M.G."/>
            <person name="De Carvalho L.P.S."/>
            <person name="Shen B."/>
        </authorList>
    </citation>
    <scope>NUCLEOTIDE SEQUENCE [LARGE SCALE GENOMIC DNA]</scope>
    <source>
        <strain evidence="3 4">NPDC038104</strain>
    </source>
</reference>